<keyword evidence="1" id="KW-0812">Transmembrane</keyword>
<dbReference type="RefSeq" id="WP_181556695.1">
    <property type="nucleotide sequence ID" value="NZ_JACDUT010000008.1"/>
</dbReference>
<accession>A0A7W0BZD8</accession>
<keyword evidence="1" id="KW-0472">Membrane</keyword>
<proteinExistence type="predicted"/>
<evidence type="ECO:0000313" key="3">
    <source>
        <dbReference type="Proteomes" id="UP000523087"/>
    </source>
</evidence>
<protein>
    <submittedName>
        <fullName evidence="2">Inner membrane protein</fullName>
    </submittedName>
</protein>
<dbReference type="AlphaFoldDB" id="A0A7W0BZD8"/>
<keyword evidence="3" id="KW-1185">Reference proteome</keyword>
<keyword evidence="1" id="KW-1133">Transmembrane helix</keyword>
<evidence type="ECO:0000256" key="1">
    <source>
        <dbReference type="SAM" id="Phobius"/>
    </source>
</evidence>
<reference evidence="2 3" key="1">
    <citation type="submission" date="2020-07" db="EMBL/GenBank/DDBJ databases">
        <title>Genomic Encyclopedia of Type Strains, Phase IV (KMG-IV): sequencing the most valuable type-strain genomes for metagenomic binning, comparative biology and taxonomic classification.</title>
        <authorList>
            <person name="Goeker M."/>
        </authorList>
    </citation>
    <scope>NUCLEOTIDE SEQUENCE [LARGE SCALE GENOMIC DNA]</scope>
    <source>
        <strain evidence="2 3">DSM 15730</strain>
    </source>
</reference>
<feature type="transmembrane region" description="Helical" evidence="1">
    <location>
        <begin position="132"/>
        <end position="152"/>
    </location>
</feature>
<dbReference type="EMBL" id="JACDUT010000008">
    <property type="protein sequence ID" value="MBA2875933.1"/>
    <property type="molecule type" value="Genomic_DNA"/>
</dbReference>
<dbReference type="InterPro" id="IPR007404">
    <property type="entry name" value="YdjM-like"/>
</dbReference>
<sequence>MRYHSHIVTSLLMGAAVASQTPLSFTASYTAGIVIGSLLPDIDEPNSYVGRRSFGVSGKVKEAFGHRGMTHSLLVWAVIALVVTFESSSLFSIGFVLGYLFHIMEDFFSVQGVPLLWPFQTKRYKIPLYRTGSFSETMIFYLAFSLLIYVGMKYELFTEWLQSISGFVH</sequence>
<feature type="transmembrane region" description="Helical" evidence="1">
    <location>
        <begin position="73"/>
        <end position="101"/>
    </location>
</feature>
<comment type="caution">
    <text evidence="2">The sequence shown here is derived from an EMBL/GenBank/DDBJ whole genome shotgun (WGS) entry which is preliminary data.</text>
</comment>
<name>A0A7W0BZD8_9BACL</name>
<dbReference type="PANTHER" id="PTHR35531:SF1">
    <property type="entry name" value="INNER MEMBRANE PROTEIN YBCI-RELATED"/>
    <property type="match status" value="1"/>
</dbReference>
<dbReference type="PANTHER" id="PTHR35531">
    <property type="entry name" value="INNER MEMBRANE PROTEIN YBCI-RELATED"/>
    <property type="match status" value="1"/>
</dbReference>
<evidence type="ECO:0000313" key="2">
    <source>
        <dbReference type="EMBL" id="MBA2875933.1"/>
    </source>
</evidence>
<dbReference type="Proteomes" id="UP000523087">
    <property type="component" value="Unassembled WGS sequence"/>
</dbReference>
<gene>
    <name evidence="2" type="ORF">HNR31_002727</name>
</gene>
<organism evidence="2 3">
    <name type="scientific">Thermaerobacillus caldiproteolyticus</name>
    <dbReference type="NCBI Taxonomy" id="247480"/>
    <lineage>
        <taxon>Bacteria</taxon>
        <taxon>Bacillati</taxon>
        <taxon>Bacillota</taxon>
        <taxon>Bacilli</taxon>
        <taxon>Bacillales</taxon>
        <taxon>Anoxybacillaceae</taxon>
        <taxon>Thermaerobacillus</taxon>
    </lineage>
</organism>
<dbReference type="Pfam" id="PF04307">
    <property type="entry name" value="YdjM"/>
    <property type="match status" value="1"/>
</dbReference>